<evidence type="ECO:0000256" key="1">
    <source>
        <dbReference type="ARBA" id="ARBA00023157"/>
    </source>
</evidence>
<accession>A0AAV6YKX0</accession>
<dbReference type="Pfam" id="PF00431">
    <property type="entry name" value="CUB"/>
    <property type="match status" value="1"/>
</dbReference>
<dbReference type="Gene3D" id="2.60.120.290">
    <property type="entry name" value="Spermadhesin, CUB domain"/>
    <property type="match status" value="1"/>
</dbReference>
<dbReference type="PROSITE" id="PS01180">
    <property type="entry name" value="CUB"/>
    <property type="match status" value="1"/>
</dbReference>
<dbReference type="CDD" id="cd00041">
    <property type="entry name" value="CUB"/>
    <property type="match status" value="1"/>
</dbReference>
<name>A0AAV6YKX0_ENGPU</name>
<comment type="caution">
    <text evidence="5">The sequence shown here is derived from an EMBL/GenBank/DDBJ whole genome shotgun (WGS) entry which is preliminary data.</text>
</comment>
<evidence type="ECO:0000313" key="5">
    <source>
        <dbReference type="EMBL" id="KAG8534493.1"/>
    </source>
</evidence>
<dbReference type="InterPro" id="IPR052129">
    <property type="entry name" value="Spermadhesin-Link_domain"/>
</dbReference>
<dbReference type="InterPro" id="IPR035914">
    <property type="entry name" value="Sperma_CUB_dom_sf"/>
</dbReference>
<evidence type="ECO:0000313" key="6">
    <source>
        <dbReference type="Proteomes" id="UP000824782"/>
    </source>
</evidence>
<dbReference type="Proteomes" id="UP000824782">
    <property type="component" value="Unassembled WGS sequence"/>
</dbReference>
<reference evidence="5" key="1">
    <citation type="thesis" date="2020" institute="ProQuest LLC" country="789 East Eisenhower Parkway, Ann Arbor, MI, USA">
        <title>Comparative Genomics and Chromosome Evolution.</title>
        <authorList>
            <person name="Mudd A.B."/>
        </authorList>
    </citation>
    <scope>NUCLEOTIDE SEQUENCE</scope>
    <source>
        <strain evidence="5">237g6f4</strain>
        <tissue evidence="5">Blood</tissue>
    </source>
</reference>
<sequence length="163" mass="17970">MFSCFSSIVWVGTCHGNFSSTLGVLYSPDFPDEYSADSSCLWNILIPGSASIQIQFQSFHITDPNDFLEVKDGRSGNLLLHIQGGLEPPNIFTFQTDHLQITFLSDHELGGPGFVILFRGLVTLGSSVAPYSGTSSSVEDKIVPSQRRSEQHGSRNGEWWRAQ</sequence>
<organism evidence="5 6">
    <name type="scientific">Engystomops pustulosus</name>
    <name type="common">Tungara frog</name>
    <name type="synonym">Physalaemus pustulosus</name>
    <dbReference type="NCBI Taxonomy" id="76066"/>
    <lineage>
        <taxon>Eukaryota</taxon>
        <taxon>Metazoa</taxon>
        <taxon>Chordata</taxon>
        <taxon>Craniata</taxon>
        <taxon>Vertebrata</taxon>
        <taxon>Euteleostomi</taxon>
        <taxon>Amphibia</taxon>
        <taxon>Batrachia</taxon>
        <taxon>Anura</taxon>
        <taxon>Neobatrachia</taxon>
        <taxon>Hyloidea</taxon>
        <taxon>Leptodactylidae</taxon>
        <taxon>Leiuperinae</taxon>
        <taxon>Engystomops</taxon>
    </lineage>
</organism>
<keyword evidence="6" id="KW-1185">Reference proteome</keyword>
<feature type="compositionally biased region" description="Basic and acidic residues" evidence="3">
    <location>
        <begin position="138"/>
        <end position="155"/>
    </location>
</feature>
<keyword evidence="1" id="KW-1015">Disulfide bond</keyword>
<dbReference type="InterPro" id="IPR000859">
    <property type="entry name" value="CUB_dom"/>
</dbReference>
<comment type="caution">
    <text evidence="2">Lacks conserved residue(s) required for the propagation of feature annotation.</text>
</comment>
<proteinExistence type="predicted"/>
<dbReference type="SMART" id="SM00042">
    <property type="entry name" value="CUB"/>
    <property type="match status" value="1"/>
</dbReference>
<dbReference type="SUPFAM" id="SSF49854">
    <property type="entry name" value="Spermadhesin, CUB domain"/>
    <property type="match status" value="1"/>
</dbReference>
<gene>
    <name evidence="5" type="ORF">GDO81_019360</name>
</gene>
<dbReference type="AlphaFoldDB" id="A0AAV6YKX0"/>
<dbReference type="EMBL" id="WNYA01103676">
    <property type="protein sequence ID" value="KAG8534493.1"/>
    <property type="molecule type" value="Genomic_DNA"/>
</dbReference>
<feature type="region of interest" description="Disordered" evidence="3">
    <location>
        <begin position="131"/>
        <end position="163"/>
    </location>
</feature>
<dbReference type="PANTHER" id="PTHR46908:SF8">
    <property type="entry name" value="C-TYPE LECTIN DOMAIN-CONTAINING PROTEIN"/>
    <property type="match status" value="1"/>
</dbReference>
<protein>
    <recommendedName>
        <fullName evidence="4">CUB domain-containing protein</fullName>
    </recommendedName>
</protein>
<evidence type="ECO:0000256" key="3">
    <source>
        <dbReference type="SAM" id="MobiDB-lite"/>
    </source>
</evidence>
<evidence type="ECO:0000259" key="4">
    <source>
        <dbReference type="PROSITE" id="PS01180"/>
    </source>
</evidence>
<feature type="domain" description="CUB" evidence="4">
    <location>
        <begin position="14"/>
        <end position="121"/>
    </location>
</feature>
<evidence type="ECO:0000256" key="2">
    <source>
        <dbReference type="PROSITE-ProRule" id="PRU00059"/>
    </source>
</evidence>
<dbReference type="PANTHER" id="PTHR46908">
    <property type="entry name" value="CUBILIN-LIKE PROTEIN"/>
    <property type="match status" value="1"/>
</dbReference>